<reference evidence="3 4" key="1">
    <citation type="submission" date="2017-06" db="EMBL/GenBank/DDBJ databases">
        <authorList>
            <person name="Kim H.J."/>
            <person name="Triplett B.A."/>
        </authorList>
    </citation>
    <scope>NUCLEOTIDE SEQUENCE [LARGE SCALE GENOMIC DNA]</scope>
    <source>
        <strain evidence="3 4">U15</strain>
    </source>
</reference>
<dbReference type="Gene3D" id="1.10.12.10">
    <property type="entry name" value="Lyase 2-enoyl-coa Hydratase, Chain A, domain 2"/>
    <property type="match status" value="1"/>
</dbReference>
<comment type="similarity">
    <text evidence="1">Belongs to the enoyl-CoA hydratase/isomerase family.</text>
</comment>
<accession>A0A239ISK9</accession>
<organism evidence="3 4">
    <name type="scientific">Noviherbaspirillum humi</name>
    <dbReference type="NCBI Taxonomy" id="1688639"/>
    <lineage>
        <taxon>Bacteria</taxon>
        <taxon>Pseudomonadati</taxon>
        <taxon>Pseudomonadota</taxon>
        <taxon>Betaproteobacteria</taxon>
        <taxon>Burkholderiales</taxon>
        <taxon>Oxalobacteraceae</taxon>
        <taxon>Noviherbaspirillum</taxon>
    </lineage>
</organism>
<dbReference type="Proteomes" id="UP000198284">
    <property type="component" value="Unassembled WGS sequence"/>
</dbReference>
<dbReference type="PANTHER" id="PTHR11941:SF54">
    <property type="entry name" value="ENOYL-COA HYDRATASE, MITOCHONDRIAL"/>
    <property type="match status" value="1"/>
</dbReference>
<dbReference type="AlphaFoldDB" id="A0A239ISK9"/>
<proteinExistence type="inferred from homology"/>
<evidence type="ECO:0000256" key="1">
    <source>
        <dbReference type="ARBA" id="ARBA00005254"/>
    </source>
</evidence>
<dbReference type="InterPro" id="IPR014748">
    <property type="entry name" value="Enoyl-CoA_hydra_C"/>
</dbReference>
<dbReference type="InterPro" id="IPR001753">
    <property type="entry name" value="Enoyl-CoA_hydra/iso"/>
</dbReference>
<name>A0A239ISK9_9BURK</name>
<evidence type="ECO:0000313" key="3">
    <source>
        <dbReference type="EMBL" id="SNS96525.1"/>
    </source>
</evidence>
<sequence>MNTELIDLQIQSGIATIYLNRPEKRNAMSDDMRAQFIAALERVAADKSIRALVLTGNGKGFCAGGDVAGMERRMQAPAGEVAFNGWSRQQRVHYTVSLLHTMPKPTIAAVNGAASGLGADTALACDFIIASDAASFTWSYIHRGLIPDGGGMYFLPRRVGLVKAKELIFSGRKVGAEEALRIGIADRLTGADALVADAQAWAAELSKGSATALALGKTILNQSFELLAEQVFAQGSQAQGICYTSTEHRDAVMAFLEKSAARTGKE</sequence>
<evidence type="ECO:0000256" key="2">
    <source>
        <dbReference type="ARBA" id="ARBA00023239"/>
    </source>
</evidence>
<dbReference type="PANTHER" id="PTHR11941">
    <property type="entry name" value="ENOYL-COA HYDRATASE-RELATED"/>
    <property type="match status" value="1"/>
</dbReference>
<dbReference type="EMBL" id="FZOT01000010">
    <property type="protein sequence ID" value="SNS96525.1"/>
    <property type="molecule type" value="Genomic_DNA"/>
</dbReference>
<dbReference type="Pfam" id="PF00378">
    <property type="entry name" value="ECH_1"/>
    <property type="match status" value="1"/>
</dbReference>
<dbReference type="CDD" id="cd06558">
    <property type="entry name" value="crotonase-like"/>
    <property type="match status" value="1"/>
</dbReference>
<dbReference type="SUPFAM" id="SSF52096">
    <property type="entry name" value="ClpP/crotonase"/>
    <property type="match status" value="1"/>
</dbReference>
<keyword evidence="2" id="KW-0456">Lyase</keyword>
<dbReference type="RefSeq" id="WP_089400213.1">
    <property type="nucleotide sequence ID" value="NZ_FZOT01000010.1"/>
</dbReference>
<evidence type="ECO:0000313" key="4">
    <source>
        <dbReference type="Proteomes" id="UP000198284"/>
    </source>
</evidence>
<dbReference type="InterPro" id="IPR029045">
    <property type="entry name" value="ClpP/crotonase-like_dom_sf"/>
</dbReference>
<dbReference type="GO" id="GO:0016829">
    <property type="term" value="F:lyase activity"/>
    <property type="evidence" value="ECO:0007669"/>
    <property type="project" value="UniProtKB-KW"/>
</dbReference>
<gene>
    <name evidence="3" type="ORF">SAMN06265795_11099</name>
</gene>
<protein>
    <submittedName>
        <fullName evidence="3">Enoyl-CoA hydratase/carnithine racemase</fullName>
    </submittedName>
</protein>
<dbReference type="GO" id="GO:0006635">
    <property type="term" value="P:fatty acid beta-oxidation"/>
    <property type="evidence" value="ECO:0007669"/>
    <property type="project" value="TreeGrafter"/>
</dbReference>
<dbReference type="OrthoDB" id="5291143at2"/>
<dbReference type="Gene3D" id="3.90.226.10">
    <property type="entry name" value="2-enoyl-CoA Hydratase, Chain A, domain 1"/>
    <property type="match status" value="1"/>
</dbReference>
<keyword evidence="4" id="KW-1185">Reference proteome</keyword>